<keyword evidence="11" id="KW-1185">Reference proteome</keyword>
<keyword evidence="2" id="KW-0805">Transcription regulation</keyword>
<dbReference type="EMBL" id="VWKB01000005">
    <property type="protein sequence ID" value="KAA4103238.1"/>
    <property type="molecule type" value="Genomic_DNA"/>
</dbReference>
<organism evidence="8 11">
    <name type="scientific">Bacteroides ovatus</name>
    <dbReference type="NCBI Taxonomy" id="28116"/>
    <lineage>
        <taxon>Bacteria</taxon>
        <taxon>Pseudomonadati</taxon>
        <taxon>Bacteroidota</taxon>
        <taxon>Bacteroidia</taxon>
        <taxon>Bacteroidales</taxon>
        <taxon>Bacteroidaceae</taxon>
        <taxon>Bacteroides</taxon>
    </lineage>
</organism>
<evidence type="ECO:0000313" key="11">
    <source>
        <dbReference type="Proteomes" id="UP000473905"/>
    </source>
</evidence>
<evidence type="ECO:0000256" key="2">
    <source>
        <dbReference type="ARBA" id="ARBA00023015"/>
    </source>
</evidence>
<dbReference type="Pfam" id="PF08281">
    <property type="entry name" value="Sigma70_r4_2"/>
    <property type="match status" value="1"/>
</dbReference>
<dbReference type="GO" id="GO:0003677">
    <property type="term" value="F:DNA binding"/>
    <property type="evidence" value="ECO:0007669"/>
    <property type="project" value="InterPro"/>
</dbReference>
<protein>
    <submittedName>
        <fullName evidence="8">RNA polymerase sigma-70 factor</fullName>
    </submittedName>
</protein>
<dbReference type="InterPro" id="IPR014284">
    <property type="entry name" value="RNA_pol_sigma-70_dom"/>
</dbReference>
<keyword evidence="4" id="KW-0804">Transcription</keyword>
<name>A0A139KWB4_BACOV</name>
<keyword evidence="3" id="KW-0731">Sigma factor</keyword>
<reference evidence="10 11" key="1">
    <citation type="journal article" date="2019" name="Nat. Med.">
        <title>A library of human gut bacterial isolates paired with longitudinal multiomics data enables mechanistic microbiome research.</title>
        <authorList>
            <person name="Poyet M."/>
            <person name="Groussin M."/>
            <person name="Gibbons S.M."/>
            <person name="Avila-Pacheco J."/>
            <person name="Jiang X."/>
            <person name="Kearney S.M."/>
            <person name="Perrotta A.R."/>
            <person name="Berdy B."/>
            <person name="Zhao S."/>
            <person name="Lieberman T.D."/>
            <person name="Swanson P.K."/>
            <person name="Smith M."/>
            <person name="Roesemann S."/>
            <person name="Alexander J.E."/>
            <person name="Rich S.A."/>
            <person name="Livny J."/>
            <person name="Vlamakis H."/>
            <person name="Clish C."/>
            <person name="Bullock K."/>
            <person name="Deik A."/>
            <person name="Scott J."/>
            <person name="Pierce K.A."/>
            <person name="Xavier R.J."/>
            <person name="Alm E.J."/>
        </authorList>
    </citation>
    <scope>NUCLEOTIDE SEQUENCE [LARGE SCALE GENOMIC DNA]</scope>
    <source>
        <strain evidence="8 11">BIOML-A134</strain>
        <strain evidence="9 10">BIOML-A2</strain>
    </source>
</reference>
<keyword evidence="5" id="KW-1133">Transmembrane helix</keyword>
<evidence type="ECO:0000259" key="7">
    <source>
        <dbReference type="Pfam" id="PF08281"/>
    </source>
</evidence>
<sequence length="206" mass="24194">MKNKIDQYTDTDDEKLFALIEQGDEGAFTQAYERYHKLLYVLAYRYLMSSDMAEDVVQHVFSRLWEFRSELRVGISLKNYLFTMTKNHVLNLIRNENSAIAKNYEMAQSASPYEDNLIEKLEKKELMSSFYKAVDMLPAQKRDICLMKVQEELTNQEIAERMNLSVNTIKTHYSEALKLLRIHLSKMLIIVAFTTLMTFLSVHLIK</sequence>
<dbReference type="PANTHER" id="PTHR43133:SF46">
    <property type="entry name" value="RNA POLYMERASE SIGMA-70 FACTOR ECF SUBFAMILY"/>
    <property type="match status" value="1"/>
</dbReference>
<evidence type="ECO:0000259" key="6">
    <source>
        <dbReference type="Pfam" id="PF04542"/>
    </source>
</evidence>
<feature type="domain" description="RNA polymerase sigma factor 70 region 4 type 2" evidence="7">
    <location>
        <begin position="130"/>
        <end position="180"/>
    </location>
</feature>
<dbReference type="SUPFAM" id="SSF88659">
    <property type="entry name" value="Sigma3 and sigma4 domains of RNA polymerase sigma factors"/>
    <property type="match status" value="1"/>
</dbReference>
<evidence type="ECO:0000256" key="1">
    <source>
        <dbReference type="ARBA" id="ARBA00010641"/>
    </source>
</evidence>
<dbReference type="InterPro" id="IPR013324">
    <property type="entry name" value="RNA_pol_sigma_r3/r4-like"/>
</dbReference>
<evidence type="ECO:0000256" key="5">
    <source>
        <dbReference type="SAM" id="Phobius"/>
    </source>
</evidence>
<gene>
    <name evidence="9" type="ORF">F3B53_02095</name>
    <name evidence="8" type="ORF">F3D66_04720</name>
</gene>
<dbReference type="SUPFAM" id="SSF88946">
    <property type="entry name" value="Sigma2 domain of RNA polymerase sigma factors"/>
    <property type="match status" value="1"/>
</dbReference>
<evidence type="ECO:0000313" key="8">
    <source>
        <dbReference type="EMBL" id="KAA4103238.1"/>
    </source>
</evidence>
<comment type="caution">
    <text evidence="8">The sequence shown here is derived from an EMBL/GenBank/DDBJ whole genome shotgun (WGS) entry which is preliminary data.</text>
</comment>
<dbReference type="Pfam" id="PF04542">
    <property type="entry name" value="Sigma70_r2"/>
    <property type="match status" value="1"/>
</dbReference>
<dbReference type="GO" id="GO:0006352">
    <property type="term" value="P:DNA-templated transcription initiation"/>
    <property type="evidence" value="ECO:0007669"/>
    <property type="project" value="InterPro"/>
</dbReference>
<evidence type="ECO:0000313" key="10">
    <source>
        <dbReference type="Proteomes" id="UP000375690"/>
    </source>
</evidence>
<feature type="transmembrane region" description="Helical" evidence="5">
    <location>
        <begin position="187"/>
        <end position="205"/>
    </location>
</feature>
<accession>A0A139KWB4</accession>
<dbReference type="InterPro" id="IPR014327">
    <property type="entry name" value="RNA_pol_sigma70_bacteroid"/>
</dbReference>
<dbReference type="Gene3D" id="1.10.10.10">
    <property type="entry name" value="Winged helix-like DNA-binding domain superfamily/Winged helix DNA-binding domain"/>
    <property type="match status" value="1"/>
</dbReference>
<dbReference type="Proteomes" id="UP000473905">
    <property type="component" value="Unassembled WGS sequence"/>
</dbReference>
<keyword evidence="5" id="KW-0472">Membrane</keyword>
<dbReference type="NCBIfam" id="TIGR02985">
    <property type="entry name" value="Sig70_bacteroi1"/>
    <property type="match status" value="1"/>
</dbReference>
<proteinExistence type="inferred from homology"/>
<dbReference type="GO" id="GO:0016987">
    <property type="term" value="F:sigma factor activity"/>
    <property type="evidence" value="ECO:0007669"/>
    <property type="project" value="UniProtKB-KW"/>
</dbReference>
<dbReference type="InterPro" id="IPR013249">
    <property type="entry name" value="RNA_pol_sigma70_r4_t2"/>
</dbReference>
<comment type="similarity">
    <text evidence="1">Belongs to the sigma-70 factor family. ECF subfamily.</text>
</comment>
<dbReference type="Gene3D" id="1.10.1740.10">
    <property type="match status" value="1"/>
</dbReference>
<dbReference type="InterPro" id="IPR007627">
    <property type="entry name" value="RNA_pol_sigma70_r2"/>
</dbReference>
<dbReference type="Proteomes" id="UP000375690">
    <property type="component" value="Unassembled WGS sequence"/>
</dbReference>
<dbReference type="AlphaFoldDB" id="A0A139KWB4"/>
<dbReference type="NCBIfam" id="TIGR02937">
    <property type="entry name" value="sigma70-ECF"/>
    <property type="match status" value="1"/>
</dbReference>
<dbReference type="InterPro" id="IPR039425">
    <property type="entry name" value="RNA_pol_sigma-70-like"/>
</dbReference>
<evidence type="ECO:0000313" key="9">
    <source>
        <dbReference type="EMBL" id="KAB1330555.1"/>
    </source>
</evidence>
<feature type="domain" description="RNA polymerase sigma-70 region 2" evidence="6">
    <location>
        <begin position="32"/>
        <end position="97"/>
    </location>
</feature>
<dbReference type="STRING" id="28116.Bovatus_00641"/>
<keyword evidence="5" id="KW-0812">Transmembrane</keyword>
<dbReference type="PANTHER" id="PTHR43133">
    <property type="entry name" value="RNA POLYMERASE ECF-TYPE SIGMA FACTO"/>
    <property type="match status" value="1"/>
</dbReference>
<evidence type="ECO:0000256" key="3">
    <source>
        <dbReference type="ARBA" id="ARBA00023082"/>
    </source>
</evidence>
<dbReference type="InterPro" id="IPR013325">
    <property type="entry name" value="RNA_pol_sigma_r2"/>
</dbReference>
<dbReference type="EMBL" id="VWFC01000002">
    <property type="protein sequence ID" value="KAB1330555.1"/>
    <property type="molecule type" value="Genomic_DNA"/>
</dbReference>
<evidence type="ECO:0000256" key="4">
    <source>
        <dbReference type="ARBA" id="ARBA00023163"/>
    </source>
</evidence>
<dbReference type="InterPro" id="IPR036388">
    <property type="entry name" value="WH-like_DNA-bd_sf"/>
</dbReference>
<dbReference type="RefSeq" id="WP_015531067.1">
    <property type="nucleotide sequence ID" value="NZ_CAAKNR010000208.1"/>
</dbReference>